<reference evidence="2 3" key="1">
    <citation type="submission" date="2019-01" db="EMBL/GenBank/DDBJ databases">
        <authorList>
            <person name="Chen W.-M."/>
        </authorList>
    </citation>
    <scope>NUCLEOTIDE SEQUENCE [LARGE SCALE GENOMIC DNA]</scope>
    <source>
        <strain evidence="2 3">TER-1</strain>
    </source>
</reference>
<dbReference type="OrthoDB" id="129807at2"/>
<sequence>MSAERGPGLVAAIVAALALRAAGAVPGRTTPDSAGAEGHGHPAGFESEDVDVGRTAWMVLALAVSVAAAIGAVAFLMHLFGAWTLAETPRFTPQQTATLRPPPPNLQGDPYADLARQEARDRAALAGYAYTDAERRRARIPVERAMTLIEGRSLGPVEGAGR</sequence>
<dbReference type="EMBL" id="SACP01000019">
    <property type="protein sequence ID" value="RVU15813.1"/>
    <property type="molecule type" value="Genomic_DNA"/>
</dbReference>
<organism evidence="2 3">
    <name type="scientific">Methylobacterium oryzihabitans</name>
    <dbReference type="NCBI Taxonomy" id="2499852"/>
    <lineage>
        <taxon>Bacteria</taxon>
        <taxon>Pseudomonadati</taxon>
        <taxon>Pseudomonadota</taxon>
        <taxon>Alphaproteobacteria</taxon>
        <taxon>Hyphomicrobiales</taxon>
        <taxon>Methylobacteriaceae</taxon>
        <taxon>Methylobacterium</taxon>
    </lineage>
</organism>
<evidence type="ECO:0000256" key="1">
    <source>
        <dbReference type="SAM" id="Phobius"/>
    </source>
</evidence>
<dbReference type="AlphaFoldDB" id="A0A3S2VRZ9"/>
<proteinExistence type="predicted"/>
<dbReference type="RefSeq" id="WP_127731897.1">
    <property type="nucleotide sequence ID" value="NZ_SACP01000019.1"/>
</dbReference>
<gene>
    <name evidence="2" type="ORF">EOE48_18635</name>
</gene>
<protein>
    <submittedName>
        <fullName evidence="2">Uncharacterized protein</fullName>
    </submittedName>
</protein>
<evidence type="ECO:0000313" key="3">
    <source>
        <dbReference type="Proteomes" id="UP000286997"/>
    </source>
</evidence>
<keyword evidence="1" id="KW-0472">Membrane</keyword>
<keyword evidence="1" id="KW-0812">Transmembrane</keyword>
<dbReference type="Proteomes" id="UP000286997">
    <property type="component" value="Unassembled WGS sequence"/>
</dbReference>
<name>A0A3S2VRZ9_9HYPH</name>
<keyword evidence="3" id="KW-1185">Reference proteome</keyword>
<comment type="caution">
    <text evidence="2">The sequence shown here is derived from an EMBL/GenBank/DDBJ whole genome shotgun (WGS) entry which is preliminary data.</text>
</comment>
<feature type="transmembrane region" description="Helical" evidence="1">
    <location>
        <begin position="56"/>
        <end position="80"/>
    </location>
</feature>
<evidence type="ECO:0000313" key="2">
    <source>
        <dbReference type="EMBL" id="RVU15813.1"/>
    </source>
</evidence>
<accession>A0A3S2VRZ9</accession>
<keyword evidence="1" id="KW-1133">Transmembrane helix</keyword>